<keyword evidence="3" id="KW-0238">DNA-binding</keyword>
<accession>G4T4B1</accession>
<dbReference type="KEGG" id="mah:MEALZ_3257"/>
<dbReference type="Pfam" id="PF00126">
    <property type="entry name" value="HTH_1"/>
    <property type="match status" value="1"/>
</dbReference>
<evidence type="ECO:0000313" key="6">
    <source>
        <dbReference type="EMBL" id="CCE24922.1"/>
    </source>
</evidence>
<dbReference type="InterPro" id="IPR036388">
    <property type="entry name" value="WH-like_DNA-bd_sf"/>
</dbReference>
<dbReference type="InterPro" id="IPR005119">
    <property type="entry name" value="LysR_subst-bd"/>
</dbReference>
<dbReference type="Gene3D" id="1.10.10.10">
    <property type="entry name" value="Winged helix-like DNA-binding domain superfamily/Winged helix DNA-binding domain"/>
    <property type="match status" value="1"/>
</dbReference>
<keyword evidence="7" id="KW-1185">Reference proteome</keyword>
<dbReference type="InterPro" id="IPR036390">
    <property type="entry name" value="WH_DNA-bd_sf"/>
</dbReference>
<dbReference type="PROSITE" id="PS50931">
    <property type="entry name" value="HTH_LYSR"/>
    <property type="match status" value="1"/>
</dbReference>
<dbReference type="EMBL" id="FO082060">
    <property type="protein sequence ID" value="CCE24922.1"/>
    <property type="molecule type" value="Genomic_DNA"/>
</dbReference>
<dbReference type="FunFam" id="1.10.10.10:FF:000001">
    <property type="entry name" value="LysR family transcriptional regulator"/>
    <property type="match status" value="1"/>
</dbReference>
<dbReference type="Proteomes" id="UP000008315">
    <property type="component" value="Chromosome"/>
</dbReference>
<dbReference type="PANTHER" id="PTHR30126:SF98">
    <property type="entry name" value="HTH-TYPE TRANSCRIPTIONAL ACTIVATOR BAUR"/>
    <property type="match status" value="1"/>
</dbReference>
<evidence type="ECO:0000256" key="3">
    <source>
        <dbReference type="ARBA" id="ARBA00023125"/>
    </source>
</evidence>
<evidence type="ECO:0000256" key="1">
    <source>
        <dbReference type="ARBA" id="ARBA00009437"/>
    </source>
</evidence>
<dbReference type="Pfam" id="PF03466">
    <property type="entry name" value="LysR_substrate"/>
    <property type="match status" value="1"/>
</dbReference>
<keyword evidence="4" id="KW-0804">Transcription</keyword>
<dbReference type="AlphaFoldDB" id="G4T4B1"/>
<organism evidence="6 7">
    <name type="scientific">Methylotuvimicrobium alcaliphilum (strain DSM 19304 / NCIMB 14124 / VKM B-2133 / 20Z)</name>
    <name type="common">Methylomicrobium alcaliphilum</name>
    <dbReference type="NCBI Taxonomy" id="1091494"/>
    <lineage>
        <taxon>Bacteria</taxon>
        <taxon>Pseudomonadati</taxon>
        <taxon>Pseudomonadota</taxon>
        <taxon>Gammaproteobacteria</taxon>
        <taxon>Methylococcales</taxon>
        <taxon>Methylococcaceae</taxon>
        <taxon>Methylotuvimicrobium</taxon>
    </lineage>
</organism>
<evidence type="ECO:0000256" key="2">
    <source>
        <dbReference type="ARBA" id="ARBA00023015"/>
    </source>
</evidence>
<evidence type="ECO:0000259" key="5">
    <source>
        <dbReference type="PROSITE" id="PS50931"/>
    </source>
</evidence>
<feature type="domain" description="HTH lysR-type" evidence="5">
    <location>
        <begin position="4"/>
        <end position="61"/>
    </location>
</feature>
<dbReference type="InterPro" id="IPR000847">
    <property type="entry name" value="LysR_HTH_N"/>
</dbReference>
<sequence length="311" mass="35267">MAILNYHHLRYFWVIANENNLTRAAEKLHISQSALSIQLRKLEESLEQKLFEREGRQLILTEAGHIALDYAQAIFRAGDELLSVMQRREAGSRLLLRVGAVSTLSRNFQLDLIKPLLAVENIELVLHSGSLNTLMQQMQEHTLDLLLSNRPAPDALDRNWQCHLLDEQPASLVCQARTAPANFRFPDDLHHAGLFVPSMESEIRTAFDFLLNQAGVRPKIIAEVDDMAMLRLLARESGTLTLVPPVVVRDELLSGHLVECVQIAEVKERFYAITPERHFPNPLLKTLFQNFTPSKSRDISTVGRTRPTLSQ</sequence>
<reference evidence="7" key="1">
    <citation type="journal article" date="2012" name="J. Bacteriol.">
        <title>Genome sequence of the haloalkaliphilic methanotrophic bacterium Methylomicrobium alcaliphilum 20Z.</title>
        <authorList>
            <person name="Vuilleumier S."/>
            <person name="Khmelenina V.N."/>
            <person name="Bringel F."/>
            <person name="Reshetnikov A.S."/>
            <person name="Lajus A."/>
            <person name="Mangenot S."/>
            <person name="Rouy Z."/>
            <person name="Op den Camp H.J."/>
            <person name="Jetten M.S."/>
            <person name="Dispirito A.A."/>
            <person name="Dunfield P."/>
            <person name="Klotz M.G."/>
            <person name="Semrau J.D."/>
            <person name="Stein L.Y."/>
            <person name="Barbe V."/>
            <person name="Medigue C."/>
            <person name="Trotsenko Y.A."/>
            <person name="Kalyuzhnaya M.G."/>
        </authorList>
    </citation>
    <scope>NUCLEOTIDE SEQUENCE [LARGE SCALE GENOMIC DNA]</scope>
    <source>
        <strain evidence="7">DSM 19304 / NCIMB 14124 / VKM B-2133 / 20Z</strain>
    </source>
</reference>
<dbReference type="GO" id="GO:0003700">
    <property type="term" value="F:DNA-binding transcription factor activity"/>
    <property type="evidence" value="ECO:0007669"/>
    <property type="project" value="InterPro"/>
</dbReference>
<dbReference type="SUPFAM" id="SSF46785">
    <property type="entry name" value="Winged helix' DNA-binding domain"/>
    <property type="match status" value="1"/>
</dbReference>
<evidence type="ECO:0000313" key="7">
    <source>
        <dbReference type="Proteomes" id="UP000008315"/>
    </source>
</evidence>
<dbReference type="PRINTS" id="PR00039">
    <property type="entry name" value="HTHLYSR"/>
</dbReference>
<dbReference type="RefSeq" id="WP_014149680.1">
    <property type="nucleotide sequence ID" value="NC_016112.1"/>
</dbReference>
<comment type="similarity">
    <text evidence="1">Belongs to the LysR transcriptional regulatory family.</text>
</comment>
<dbReference type="HOGENOM" id="CLU_039613_6_1_6"/>
<proteinExistence type="inferred from homology"/>
<dbReference type="Gene3D" id="3.40.190.290">
    <property type="match status" value="1"/>
</dbReference>
<dbReference type="PATRIC" id="fig|271065.3.peg.3352"/>
<evidence type="ECO:0000256" key="4">
    <source>
        <dbReference type="ARBA" id="ARBA00023163"/>
    </source>
</evidence>
<dbReference type="PANTHER" id="PTHR30126">
    <property type="entry name" value="HTH-TYPE TRANSCRIPTIONAL REGULATOR"/>
    <property type="match status" value="1"/>
</dbReference>
<gene>
    <name evidence="6" type="ordered locus">MEALZ_3257</name>
</gene>
<protein>
    <submittedName>
        <fullName evidence="6">Transcriptional regulator, LysR family</fullName>
    </submittedName>
</protein>
<keyword evidence="2" id="KW-0805">Transcription regulation</keyword>
<dbReference type="STRING" id="1091494.MEALZ_3257"/>
<name>G4T4B1_META2</name>
<dbReference type="GO" id="GO:0000976">
    <property type="term" value="F:transcription cis-regulatory region binding"/>
    <property type="evidence" value="ECO:0007669"/>
    <property type="project" value="TreeGrafter"/>
</dbReference>
<dbReference type="SUPFAM" id="SSF53850">
    <property type="entry name" value="Periplasmic binding protein-like II"/>
    <property type="match status" value="1"/>
</dbReference>